<evidence type="ECO:0000313" key="2">
    <source>
        <dbReference type="EMBL" id="MDS0255809.1"/>
    </source>
</evidence>
<evidence type="ECO:0000256" key="1">
    <source>
        <dbReference type="SAM" id="Phobius"/>
    </source>
</evidence>
<comment type="caution">
    <text evidence="2">The sequence shown here is derived from an EMBL/GenBank/DDBJ whole genome shotgun (WGS) entry which is preliminary data.</text>
</comment>
<reference evidence="2 3" key="1">
    <citation type="submission" date="2022-06" db="EMBL/GenBank/DDBJ databases">
        <title>Haloarcula sp. a new haloarchaeum isolate from saline soil.</title>
        <authorList>
            <person name="Strakova D."/>
            <person name="Galisteo C."/>
            <person name="Sanchez-Porro C."/>
            <person name="Ventosa A."/>
        </authorList>
    </citation>
    <scope>NUCLEOTIDE SEQUENCE [LARGE SCALE GENOMIC DNA]</scope>
    <source>
        <strain evidence="2 3">JCM 15760</strain>
    </source>
</reference>
<feature type="transmembrane region" description="Helical" evidence="1">
    <location>
        <begin position="12"/>
        <end position="34"/>
    </location>
</feature>
<accession>A0ABU2F5G4</accession>
<dbReference type="EMBL" id="JAMQCP010000005">
    <property type="protein sequence ID" value="MDS0255809.1"/>
    <property type="molecule type" value="Genomic_DNA"/>
</dbReference>
<organism evidence="2 3">
    <name type="scientific">Haloarcula argentinensis</name>
    <dbReference type="NCBI Taxonomy" id="43776"/>
    <lineage>
        <taxon>Archaea</taxon>
        <taxon>Methanobacteriati</taxon>
        <taxon>Methanobacteriota</taxon>
        <taxon>Stenosarchaea group</taxon>
        <taxon>Halobacteria</taxon>
        <taxon>Halobacteriales</taxon>
        <taxon>Haloarculaceae</taxon>
        <taxon>Haloarcula</taxon>
    </lineage>
</organism>
<keyword evidence="1" id="KW-1133">Transmembrane helix</keyword>
<dbReference type="Proteomes" id="UP001248536">
    <property type="component" value="Unassembled WGS sequence"/>
</dbReference>
<name>A0ABU2F5G4_HALAR</name>
<feature type="transmembrane region" description="Helical" evidence="1">
    <location>
        <begin position="230"/>
        <end position="250"/>
    </location>
</feature>
<proteinExistence type="predicted"/>
<protein>
    <submittedName>
        <fullName evidence="2">Uncharacterized protein</fullName>
    </submittedName>
</protein>
<dbReference type="RefSeq" id="WP_049943763.1">
    <property type="nucleotide sequence ID" value="NZ_BAABDY010000005.1"/>
</dbReference>
<keyword evidence="1" id="KW-0812">Transmembrane</keyword>
<evidence type="ECO:0000313" key="3">
    <source>
        <dbReference type="Proteomes" id="UP001248536"/>
    </source>
</evidence>
<gene>
    <name evidence="2" type="ORF">NC662_19070</name>
</gene>
<keyword evidence="3" id="KW-1185">Reference proteome</keyword>
<feature type="transmembrane region" description="Helical" evidence="1">
    <location>
        <begin position="123"/>
        <end position="145"/>
    </location>
</feature>
<keyword evidence="1" id="KW-0472">Membrane</keyword>
<feature type="transmembrane region" description="Helical" evidence="1">
    <location>
        <begin position="80"/>
        <end position="103"/>
    </location>
</feature>
<feature type="transmembrane region" description="Helical" evidence="1">
    <location>
        <begin position="184"/>
        <end position="210"/>
    </location>
</feature>
<sequence>MVGLSLPSFADFSLALGVISMVLLGISGFVLGVMKIRTWAVGMREGHESLLATDPPADPTWTFDEHVSLKELLGAVARPTWLTGLLTIVTVGTLQSVMVTSTAGQFGQYIWPLTTYGMSDIGGLWSVVPLVHLPNFVVGMLILYTPARYTDAAVRVLAAHKDIPVTLPDVVPVAETRRVFATRYVLLVGVAGLATPVFYLGLLGTVPTVLPVIGINWVLLGYTPSGNITGLLDAYALIGWYLIGSVIARWRS</sequence>